<feature type="compositionally biased region" description="Polar residues" evidence="1">
    <location>
        <begin position="192"/>
        <end position="205"/>
    </location>
</feature>
<dbReference type="Pfam" id="PF00226">
    <property type="entry name" value="DnaJ"/>
    <property type="match status" value="1"/>
</dbReference>
<evidence type="ECO:0000259" key="3">
    <source>
        <dbReference type="PROSITE" id="PS50076"/>
    </source>
</evidence>
<organism evidence="4 5">
    <name type="scientific">Phyllosticta citriasiana</name>
    <dbReference type="NCBI Taxonomy" id="595635"/>
    <lineage>
        <taxon>Eukaryota</taxon>
        <taxon>Fungi</taxon>
        <taxon>Dikarya</taxon>
        <taxon>Ascomycota</taxon>
        <taxon>Pezizomycotina</taxon>
        <taxon>Dothideomycetes</taxon>
        <taxon>Dothideomycetes incertae sedis</taxon>
        <taxon>Botryosphaeriales</taxon>
        <taxon>Phyllostictaceae</taxon>
        <taxon>Phyllosticta</taxon>
    </lineage>
</organism>
<feature type="region of interest" description="Disordered" evidence="1">
    <location>
        <begin position="179"/>
        <end position="205"/>
    </location>
</feature>
<dbReference type="PANTHER" id="PTHR44873:SF1">
    <property type="entry name" value="DNAJ HOMOLOG SUBFAMILY C MEMBER 30, MITOCHONDRIAL"/>
    <property type="match status" value="1"/>
</dbReference>
<keyword evidence="2" id="KW-1133">Transmembrane helix</keyword>
<keyword evidence="5" id="KW-1185">Reference proteome</keyword>
<dbReference type="PRINTS" id="PR00625">
    <property type="entry name" value="JDOMAIN"/>
</dbReference>
<dbReference type="SMART" id="SM00271">
    <property type="entry name" value="DnaJ"/>
    <property type="match status" value="1"/>
</dbReference>
<dbReference type="PROSITE" id="PS50076">
    <property type="entry name" value="DNAJ_2"/>
    <property type="match status" value="1"/>
</dbReference>
<feature type="domain" description="J" evidence="3">
    <location>
        <begin position="53"/>
        <end position="118"/>
    </location>
</feature>
<feature type="transmembrane region" description="Helical" evidence="2">
    <location>
        <begin position="281"/>
        <end position="305"/>
    </location>
</feature>
<dbReference type="InterPro" id="IPR001623">
    <property type="entry name" value="DnaJ_domain"/>
</dbReference>
<comment type="caution">
    <text evidence="4">The sequence shown here is derived from an EMBL/GenBank/DDBJ whole genome shotgun (WGS) entry which is preliminary data.</text>
</comment>
<dbReference type="EMBL" id="JBBPHU010000011">
    <property type="protein sequence ID" value="KAK7511976.1"/>
    <property type="molecule type" value="Genomic_DNA"/>
</dbReference>
<dbReference type="InterPro" id="IPR036869">
    <property type="entry name" value="J_dom_sf"/>
</dbReference>
<feature type="region of interest" description="Disordered" evidence="1">
    <location>
        <begin position="112"/>
        <end position="162"/>
    </location>
</feature>
<keyword evidence="2" id="KW-0812">Transmembrane</keyword>
<keyword evidence="2" id="KW-0472">Membrane</keyword>
<dbReference type="PANTHER" id="PTHR44873">
    <property type="entry name" value="DNAJ HOMOLOG SUBFAMILY C MEMBER 30, MITOCHONDRIAL"/>
    <property type="match status" value="1"/>
</dbReference>
<reference evidence="4 5" key="1">
    <citation type="submission" date="2024-04" db="EMBL/GenBank/DDBJ databases">
        <title>Phyllosticta paracitricarpa is synonymous to the EU quarantine fungus P. citricarpa based on phylogenomic analyses.</title>
        <authorList>
            <consortium name="Lawrence Berkeley National Laboratory"/>
            <person name="Van Ingen-Buijs V.A."/>
            <person name="Van Westerhoven A.C."/>
            <person name="Haridas S."/>
            <person name="Skiadas P."/>
            <person name="Martin F."/>
            <person name="Groenewald J.Z."/>
            <person name="Crous P.W."/>
            <person name="Seidl M.F."/>
        </authorList>
    </citation>
    <scope>NUCLEOTIDE SEQUENCE [LARGE SCALE GENOMIC DNA]</scope>
    <source>
        <strain evidence="4 5">CBS 123371</strain>
    </source>
</reference>
<proteinExistence type="predicted"/>
<dbReference type="Proteomes" id="UP001363622">
    <property type="component" value="Unassembled WGS sequence"/>
</dbReference>
<evidence type="ECO:0000313" key="5">
    <source>
        <dbReference type="Proteomes" id="UP001363622"/>
    </source>
</evidence>
<name>A0ABR1KBX5_9PEZI</name>
<dbReference type="Gene3D" id="1.10.287.110">
    <property type="entry name" value="DnaJ domain"/>
    <property type="match status" value="1"/>
</dbReference>
<dbReference type="InterPro" id="IPR053025">
    <property type="entry name" value="Mito_ATP_Synthase-Asso"/>
</dbReference>
<dbReference type="SUPFAM" id="SSF46565">
    <property type="entry name" value="Chaperone J-domain"/>
    <property type="match status" value="1"/>
</dbReference>
<sequence>MPRLALLPRSCHARPLCGRGAQQQQPPTPPRLLRARNFRGFHASARRHEAFTDHYKTLDLPMTASAAEIKKQFYTLSKQHHPDRNRGDPTASSRFVAISAAYHVLGSPSKRSTYDEQLSARSQSSSSSPSSPYASAAYSGPAGSRPASGLSRRRTTFKGPPPSFYRNGAWGAYSAKRASYAPRSDPNGANYDASSSSEDYTGSPYSNDAAGGAGAGANAAGGGFGPGQAWRGVDTAMPHWDRAAHMRTHSEIAARFRARARERGWEADTNEMKNGGGGWSLVANFLAVSAAIGLAAGVPAVLVVWR</sequence>
<accession>A0ABR1KBX5</accession>
<protein>
    <recommendedName>
        <fullName evidence="3">J domain-containing protein</fullName>
    </recommendedName>
</protein>
<feature type="compositionally biased region" description="Low complexity" evidence="1">
    <location>
        <begin position="117"/>
        <end position="150"/>
    </location>
</feature>
<evidence type="ECO:0000313" key="4">
    <source>
        <dbReference type="EMBL" id="KAK7511976.1"/>
    </source>
</evidence>
<evidence type="ECO:0000256" key="1">
    <source>
        <dbReference type="SAM" id="MobiDB-lite"/>
    </source>
</evidence>
<gene>
    <name evidence="4" type="ORF">IWZ03DRAFT_362387</name>
</gene>
<evidence type="ECO:0000256" key="2">
    <source>
        <dbReference type="SAM" id="Phobius"/>
    </source>
</evidence>
<dbReference type="CDD" id="cd06257">
    <property type="entry name" value="DnaJ"/>
    <property type="match status" value="1"/>
</dbReference>